<feature type="compositionally biased region" description="Basic and acidic residues" evidence="1">
    <location>
        <begin position="48"/>
        <end position="72"/>
    </location>
</feature>
<dbReference type="Proteomes" id="UP000824782">
    <property type="component" value="Unassembled WGS sequence"/>
</dbReference>
<feature type="region of interest" description="Disordered" evidence="1">
    <location>
        <begin position="16"/>
        <end position="78"/>
    </location>
</feature>
<accession>A0AAV7BZT3</accession>
<feature type="compositionally biased region" description="Basic and acidic residues" evidence="1">
    <location>
        <begin position="189"/>
        <end position="241"/>
    </location>
</feature>
<evidence type="ECO:0000256" key="1">
    <source>
        <dbReference type="SAM" id="MobiDB-lite"/>
    </source>
</evidence>
<comment type="caution">
    <text evidence="2">The sequence shown here is derived from an EMBL/GenBank/DDBJ whole genome shotgun (WGS) entry which is preliminary data.</text>
</comment>
<dbReference type="PRINTS" id="PR01854">
    <property type="entry name" value="BR22PROTEIN"/>
</dbReference>
<feature type="compositionally biased region" description="Basic and acidic residues" evidence="1">
    <location>
        <begin position="151"/>
        <end position="172"/>
    </location>
</feature>
<name>A0AAV7BZT3_ENGPU</name>
<evidence type="ECO:0000313" key="2">
    <source>
        <dbReference type="EMBL" id="KAG8578195.1"/>
    </source>
</evidence>
<organism evidence="2 3">
    <name type="scientific">Engystomops pustulosus</name>
    <name type="common">Tungara frog</name>
    <name type="synonym">Physalaemus pustulosus</name>
    <dbReference type="NCBI Taxonomy" id="76066"/>
    <lineage>
        <taxon>Eukaryota</taxon>
        <taxon>Metazoa</taxon>
        <taxon>Chordata</taxon>
        <taxon>Craniata</taxon>
        <taxon>Vertebrata</taxon>
        <taxon>Euteleostomi</taxon>
        <taxon>Amphibia</taxon>
        <taxon>Batrachia</taxon>
        <taxon>Anura</taxon>
        <taxon>Neobatrachia</taxon>
        <taxon>Hyloidea</taxon>
        <taxon>Leptodactylidae</taxon>
        <taxon>Leiuperinae</taxon>
        <taxon>Engystomops</taxon>
    </lineage>
</organism>
<protein>
    <recommendedName>
        <fullName evidence="4">Thyroid transcription factor 1-associated protein 26</fullName>
    </recommendedName>
</protein>
<sequence length="326" mass="37794">MIVDGTCKAISRSRNMAPTTNYKKGNQVFGSKGGAASAGGKRHFPGNKGEDRSSQGGRIDVHKTPAFKDKGSGKAKRKWWPNADRNMFVGSTREGQGFAFWRKKKVELQYKKLQRKQKKENTKKDFSDHYPEHLKHLYLVEEERLKIQENRRRLKRKASEGVDEEHGKHDGMSSDTVDEEPGKSSETVGVEHAKRETKPSEKVDEDHENLEKNTSETEENERGTGEEKPTETVDKEKELIKKKTFRKKTSLQKAREEYERVQQERAKKREEAELRRKQREEAQKLYKEKRAKTYKIIRSKTSKGQPNFNAQMDLLLKKIRSQSTDS</sequence>
<dbReference type="EMBL" id="WNYA01000004">
    <property type="protein sequence ID" value="KAG8578195.1"/>
    <property type="molecule type" value="Genomic_DNA"/>
</dbReference>
<dbReference type="GO" id="GO:0005634">
    <property type="term" value="C:nucleus"/>
    <property type="evidence" value="ECO:0007669"/>
    <property type="project" value="TreeGrafter"/>
</dbReference>
<evidence type="ECO:0008006" key="4">
    <source>
        <dbReference type="Google" id="ProtNLM"/>
    </source>
</evidence>
<proteinExistence type="predicted"/>
<dbReference type="PANTHER" id="PTHR15657:SF1">
    <property type="entry name" value="THYROID TRANSCRIPTION FACTOR 1-ASSOCIATED PROTEIN 26"/>
    <property type="match status" value="1"/>
</dbReference>
<feature type="compositionally biased region" description="Basic and acidic residues" evidence="1">
    <location>
        <begin position="253"/>
        <end position="276"/>
    </location>
</feature>
<keyword evidence="3" id="KW-1185">Reference proteome</keyword>
<dbReference type="AlphaFoldDB" id="A0AAV7BZT3"/>
<gene>
    <name evidence="2" type="ORF">GDO81_010416</name>
</gene>
<reference evidence="2" key="1">
    <citation type="thesis" date="2020" institute="ProQuest LLC" country="789 East Eisenhower Parkway, Ann Arbor, MI, USA">
        <title>Comparative Genomics and Chromosome Evolution.</title>
        <authorList>
            <person name="Mudd A.B."/>
        </authorList>
    </citation>
    <scope>NUCLEOTIDE SEQUENCE</scope>
    <source>
        <strain evidence="2">237g6f4</strain>
        <tissue evidence="2">Blood</tissue>
    </source>
</reference>
<dbReference type="Pfam" id="PF08524">
    <property type="entry name" value="rRNA_processing"/>
    <property type="match status" value="1"/>
</dbReference>
<dbReference type="PANTHER" id="PTHR15657">
    <property type="entry name" value="THYROID TRANSCRIPTION FACTOR 1-ASSOCIATED PROTEIN 26"/>
    <property type="match status" value="1"/>
</dbReference>
<dbReference type="InterPro" id="IPR013730">
    <property type="entry name" value="Fyv7/TAP26"/>
</dbReference>
<evidence type="ECO:0000313" key="3">
    <source>
        <dbReference type="Proteomes" id="UP000824782"/>
    </source>
</evidence>
<feature type="region of interest" description="Disordered" evidence="1">
    <location>
        <begin position="151"/>
        <end position="276"/>
    </location>
</feature>